<proteinExistence type="inferred from homology"/>
<gene>
    <name evidence="5" type="ORF">NF557_15585</name>
</gene>
<sequence>MPIAHFHLVDGVWSDEQIANLLERASQTYSTVLESPIERVRTFVVRYRPSDVATAGVRVPDGGAPAPYFTALVLRGRPEHQRHELLSALTDVVVEELGCERSLVRGQIIQIDPEDWGIGGRPASQARSAEIAARADNEPSGPTS</sequence>
<organism evidence="5 6">
    <name type="scientific">Ornithinimicrobium cryptoxanthini</name>
    <dbReference type="NCBI Taxonomy" id="2934161"/>
    <lineage>
        <taxon>Bacteria</taxon>
        <taxon>Bacillati</taxon>
        <taxon>Actinomycetota</taxon>
        <taxon>Actinomycetes</taxon>
        <taxon>Micrococcales</taxon>
        <taxon>Ornithinimicrobiaceae</taxon>
        <taxon>Ornithinimicrobium</taxon>
    </lineage>
</organism>
<dbReference type="EMBL" id="CP099490">
    <property type="protein sequence ID" value="USQ75997.1"/>
    <property type="molecule type" value="Genomic_DNA"/>
</dbReference>
<feature type="region of interest" description="Disordered" evidence="3">
    <location>
        <begin position="119"/>
        <end position="144"/>
    </location>
</feature>
<dbReference type="PANTHER" id="PTHR35530:SF1">
    <property type="entry name" value="2-HYDROXYMUCONATE TAUTOMERASE"/>
    <property type="match status" value="1"/>
</dbReference>
<dbReference type="InterPro" id="IPR014347">
    <property type="entry name" value="Tautomerase/MIF_sf"/>
</dbReference>
<dbReference type="InterPro" id="IPR004370">
    <property type="entry name" value="4-OT-like_dom"/>
</dbReference>
<keyword evidence="6" id="KW-1185">Reference proteome</keyword>
<protein>
    <submittedName>
        <fullName evidence="5">Tautomerase family protein</fullName>
    </submittedName>
</protein>
<feature type="domain" description="4-oxalocrotonate tautomerase-like" evidence="4">
    <location>
        <begin position="73"/>
        <end position="122"/>
    </location>
</feature>
<dbReference type="SUPFAM" id="SSF55331">
    <property type="entry name" value="Tautomerase/MIF"/>
    <property type="match status" value="1"/>
</dbReference>
<dbReference type="Pfam" id="PF01361">
    <property type="entry name" value="Tautomerase"/>
    <property type="match status" value="1"/>
</dbReference>
<comment type="similarity">
    <text evidence="1">Belongs to the 4-oxalocrotonate tautomerase family.</text>
</comment>
<name>A0ABY4YGW4_9MICO</name>
<evidence type="ECO:0000256" key="1">
    <source>
        <dbReference type="ARBA" id="ARBA00006723"/>
    </source>
</evidence>
<evidence type="ECO:0000313" key="5">
    <source>
        <dbReference type="EMBL" id="USQ75997.1"/>
    </source>
</evidence>
<evidence type="ECO:0000313" key="6">
    <source>
        <dbReference type="Proteomes" id="UP001056535"/>
    </source>
</evidence>
<dbReference type="Gene3D" id="3.30.429.10">
    <property type="entry name" value="Macrophage Migration Inhibitory Factor"/>
    <property type="match status" value="2"/>
</dbReference>
<evidence type="ECO:0000256" key="2">
    <source>
        <dbReference type="ARBA" id="ARBA00023235"/>
    </source>
</evidence>
<reference evidence="5" key="1">
    <citation type="submission" date="2022-06" db="EMBL/GenBank/DDBJ databases">
        <title>Ornithinimicrobium JY.X270.</title>
        <authorList>
            <person name="Huang Y."/>
        </authorList>
    </citation>
    <scope>NUCLEOTIDE SEQUENCE</scope>
    <source>
        <strain evidence="5">JY.X270</strain>
    </source>
</reference>
<evidence type="ECO:0000256" key="3">
    <source>
        <dbReference type="SAM" id="MobiDB-lite"/>
    </source>
</evidence>
<accession>A0ABY4YGW4</accession>
<dbReference type="PANTHER" id="PTHR35530">
    <property type="entry name" value="TAUTOMERASE-RELATED"/>
    <property type="match status" value="1"/>
</dbReference>
<dbReference type="RefSeq" id="WP_252620603.1">
    <property type="nucleotide sequence ID" value="NZ_CP099490.1"/>
</dbReference>
<evidence type="ECO:0000259" key="4">
    <source>
        <dbReference type="Pfam" id="PF01361"/>
    </source>
</evidence>
<dbReference type="Proteomes" id="UP001056535">
    <property type="component" value="Chromosome"/>
</dbReference>
<keyword evidence="2" id="KW-0413">Isomerase</keyword>